<dbReference type="AlphaFoldDB" id="A0A2K1QNT4"/>
<dbReference type="Proteomes" id="UP000243797">
    <property type="component" value="Unassembled WGS sequence"/>
</dbReference>
<proteinExistence type="predicted"/>
<organism evidence="1 2">
    <name type="scientific">Sphaceloma murrayae</name>
    <dbReference type="NCBI Taxonomy" id="2082308"/>
    <lineage>
        <taxon>Eukaryota</taxon>
        <taxon>Fungi</taxon>
        <taxon>Dikarya</taxon>
        <taxon>Ascomycota</taxon>
        <taxon>Pezizomycotina</taxon>
        <taxon>Dothideomycetes</taxon>
        <taxon>Dothideomycetidae</taxon>
        <taxon>Myriangiales</taxon>
        <taxon>Elsinoaceae</taxon>
        <taxon>Sphaceloma</taxon>
    </lineage>
</organism>
<gene>
    <name evidence="1" type="ORF">CAC42_4752</name>
</gene>
<reference evidence="1 2" key="1">
    <citation type="submission" date="2017-06" db="EMBL/GenBank/DDBJ databases">
        <title>Draft genome sequence of a variant of Elsinoe murrayae.</title>
        <authorList>
            <person name="Cheng Q."/>
        </authorList>
    </citation>
    <scope>NUCLEOTIDE SEQUENCE [LARGE SCALE GENOMIC DNA]</scope>
    <source>
        <strain evidence="1 2">CQ-2017a</strain>
    </source>
</reference>
<evidence type="ECO:0000313" key="2">
    <source>
        <dbReference type="Proteomes" id="UP000243797"/>
    </source>
</evidence>
<name>A0A2K1QNT4_9PEZI</name>
<comment type="caution">
    <text evidence="1">The sequence shown here is derived from an EMBL/GenBank/DDBJ whole genome shotgun (WGS) entry which is preliminary data.</text>
</comment>
<evidence type="ECO:0000313" key="1">
    <source>
        <dbReference type="EMBL" id="PNS16788.1"/>
    </source>
</evidence>
<sequence>MKKLKAEIVKEVGNEGWTKPKSAKNNIAVFRLSFTPGPRQVSTWRKSRPKKS</sequence>
<dbReference type="InParanoid" id="A0A2K1QNT4"/>
<dbReference type="EMBL" id="NKHZ01000055">
    <property type="protein sequence ID" value="PNS16788.1"/>
    <property type="molecule type" value="Genomic_DNA"/>
</dbReference>
<accession>A0A2K1QNT4</accession>
<protein>
    <submittedName>
        <fullName evidence="1">Uncharacterized protein</fullName>
    </submittedName>
</protein>
<keyword evidence="2" id="KW-1185">Reference proteome</keyword>